<organism evidence="3 4">
    <name type="scientific">Blastopirellula marina</name>
    <dbReference type="NCBI Taxonomy" id="124"/>
    <lineage>
        <taxon>Bacteria</taxon>
        <taxon>Pseudomonadati</taxon>
        <taxon>Planctomycetota</taxon>
        <taxon>Planctomycetia</taxon>
        <taxon>Pirellulales</taxon>
        <taxon>Pirellulaceae</taxon>
        <taxon>Blastopirellula</taxon>
    </lineage>
</organism>
<evidence type="ECO:0000313" key="3">
    <source>
        <dbReference type="EMBL" id="PQO30454.1"/>
    </source>
</evidence>
<sequence>MTGNTNPYQTWLGLNVSSRPDCYTLLGLPLYEADGGKIMVAAQNAMARASIPMAPSDEPARQALVSEIQLAQNCLLDPAQKQAYDQQLQAYYSGQTAAATAQPVAAAQPVSQPVTPVATPSAAPTSPVASSDSSSEPLIQSKKQSAASTAKRRARNSAFTTYAGFALVLITALGGGGYYYFFMKPAEDVAQQNQDPQPVPQAKDPAPAEPATPAEEPDETETEKPTGPNIPQGKRPTSAELANSIPGLGNPDETMAGMDEMPSMMNKPPEPTATPEQQAELQTAFMTAWTGIGARDFAKASIALNNVRELPKTNEGKAHFEQVDQFVQDLMAFNKALNEGIETLAEEEELTVGTTKFTVTVVDDNRIVVRFANQNKAFERDNLPEGFQRALAISRLKGDDAAKQRIEASYLLLSPKAEAEYVRDLWMKAGADGGALAALEADKKKYVASEMVAAAPSGMPADGADEMSSDTTPDMAPANGGETSAAQVAKIVEVARKQLVDRNPSAAQQALSSIDATSLTPENQAKLTGLQQVVDLNTKFWDAVSKRLTKLPADEDLDVNGTLTRVVESDANRLVLRMAGENKRYTLADMPPGLAKFLAEEELPANVETKKIIGAFLLVTPEGGVDRAKEEWATGFLPQEDITQLVAGMTAPLDMKPATNQPVAIPSDTALAAPGDALAKKWNARIASAKEASDHVDIAKQLLEAAKSQPDGSPGQFVAFRLALAEGARGADFDLCSTIIQDWSARFAISAGEWHYKAMQLAGSSTDAASVHAAITRHAISQIPVLRAAGEDNFADAMQRVAQQSATKANDQALIEAVQQLSGNS</sequence>
<protein>
    <submittedName>
        <fullName evidence="3">Uncharacterized protein</fullName>
    </submittedName>
</protein>
<reference evidence="3 4" key="1">
    <citation type="submission" date="2018-02" db="EMBL/GenBank/DDBJ databases">
        <title>Comparative genomes isolates from brazilian mangrove.</title>
        <authorList>
            <person name="Araujo J.E."/>
            <person name="Taketani R.G."/>
            <person name="Silva M.C.P."/>
            <person name="Loureco M.V."/>
            <person name="Andreote F.D."/>
        </authorList>
    </citation>
    <scope>NUCLEOTIDE SEQUENCE [LARGE SCALE GENOMIC DNA]</scope>
    <source>
        <strain evidence="3 4">Hex-1 MGV</strain>
    </source>
</reference>
<evidence type="ECO:0000313" key="4">
    <source>
        <dbReference type="Proteomes" id="UP000238322"/>
    </source>
</evidence>
<keyword evidence="2" id="KW-1133">Transmembrane helix</keyword>
<feature type="compositionally biased region" description="Polar residues" evidence="1">
    <location>
        <begin position="136"/>
        <end position="148"/>
    </location>
</feature>
<feature type="region of interest" description="Disordered" evidence="1">
    <location>
        <begin position="112"/>
        <end position="150"/>
    </location>
</feature>
<comment type="caution">
    <text evidence="3">The sequence shown here is derived from an EMBL/GenBank/DDBJ whole genome shotgun (WGS) entry which is preliminary data.</text>
</comment>
<keyword evidence="2" id="KW-0812">Transmembrane</keyword>
<dbReference type="OrthoDB" id="291480at2"/>
<dbReference type="EMBL" id="PUHY01000014">
    <property type="protein sequence ID" value="PQO30454.1"/>
    <property type="molecule type" value="Genomic_DNA"/>
</dbReference>
<feature type="region of interest" description="Disordered" evidence="1">
    <location>
        <begin position="191"/>
        <end position="277"/>
    </location>
</feature>
<feature type="compositionally biased region" description="Low complexity" evidence="1">
    <location>
        <begin position="202"/>
        <end position="214"/>
    </location>
</feature>
<proteinExistence type="predicted"/>
<feature type="compositionally biased region" description="Low complexity" evidence="1">
    <location>
        <begin position="112"/>
        <end position="135"/>
    </location>
</feature>
<accession>A0A2S8FEV4</accession>
<evidence type="ECO:0000256" key="2">
    <source>
        <dbReference type="SAM" id="Phobius"/>
    </source>
</evidence>
<evidence type="ECO:0000256" key="1">
    <source>
        <dbReference type="SAM" id="MobiDB-lite"/>
    </source>
</evidence>
<gene>
    <name evidence="3" type="ORF">C5Y83_24130</name>
</gene>
<feature type="transmembrane region" description="Helical" evidence="2">
    <location>
        <begin position="159"/>
        <end position="181"/>
    </location>
</feature>
<name>A0A2S8FEV4_9BACT</name>
<dbReference type="AlphaFoldDB" id="A0A2S8FEV4"/>
<dbReference type="Proteomes" id="UP000238322">
    <property type="component" value="Unassembled WGS sequence"/>
</dbReference>
<keyword evidence="2" id="KW-0472">Membrane</keyword>
<dbReference type="RefSeq" id="WP_105332359.1">
    <property type="nucleotide sequence ID" value="NZ_PUHY01000014.1"/>
</dbReference>